<feature type="domain" description="Orange" evidence="8">
    <location>
        <begin position="95"/>
        <end position="128"/>
    </location>
</feature>
<dbReference type="AlphaFoldDB" id="A0A5N5TB16"/>
<dbReference type="OrthoDB" id="6085656at2759"/>
<keyword evidence="2" id="KW-0805">Transcription regulation</keyword>
<dbReference type="GO" id="GO:0006355">
    <property type="term" value="P:regulation of DNA-templated transcription"/>
    <property type="evidence" value="ECO:0007669"/>
    <property type="project" value="InterPro"/>
</dbReference>
<dbReference type="PROSITE" id="PS50888">
    <property type="entry name" value="BHLH"/>
    <property type="match status" value="1"/>
</dbReference>
<feature type="domain" description="BHLH" evidence="7">
    <location>
        <begin position="20"/>
        <end position="77"/>
    </location>
</feature>
<dbReference type="PANTHER" id="PTHR10985">
    <property type="entry name" value="BASIC HELIX-LOOP-HELIX TRANSCRIPTION FACTOR, HES-RELATED"/>
    <property type="match status" value="1"/>
</dbReference>
<proteinExistence type="predicted"/>
<organism evidence="9 10">
    <name type="scientific">Armadillidium nasatum</name>
    <dbReference type="NCBI Taxonomy" id="96803"/>
    <lineage>
        <taxon>Eukaryota</taxon>
        <taxon>Metazoa</taxon>
        <taxon>Ecdysozoa</taxon>
        <taxon>Arthropoda</taxon>
        <taxon>Crustacea</taxon>
        <taxon>Multicrustacea</taxon>
        <taxon>Malacostraca</taxon>
        <taxon>Eumalacostraca</taxon>
        <taxon>Peracarida</taxon>
        <taxon>Isopoda</taxon>
        <taxon>Oniscidea</taxon>
        <taxon>Crinocheta</taxon>
        <taxon>Armadillidiidae</taxon>
        <taxon>Armadillidium</taxon>
    </lineage>
</organism>
<keyword evidence="10" id="KW-1185">Reference proteome</keyword>
<feature type="compositionally biased region" description="Low complexity" evidence="6">
    <location>
        <begin position="139"/>
        <end position="151"/>
    </location>
</feature>
<evidence type="ECO:0000259" key="7">
    <source>
        <dbReference type="PROSITE" id="PS50888"/>
    </source>
</evidence>
<dbReference type="SMART" id="SM00353">
    <property type="entry name" value="HLH"/>
    <property type="match status" value="1"/>
</dbReference>
<feature type="compositionally biased region" description="Pro residues" evidence="6">
    <location>
        <begin position="152"/>
        <end position="164"/>
    </location>
</feature>
<dbReference type="SUPFAM" id="SSF158457">
    <property type="entry name" value="Orange domain-like"/>
    <property type="match status" value="1"/>
</dbReference>
<keyword evidence="4" id="KW-0804">Transcription</keyword>
<feature type="compositionally biased region" description="Polar residues" evidence="6">
    <location>
        <begin position="211"/>
        <end position="229"/>
    </location>
</feature>
<dbReference type="Pfam" id="PF00010">
    <property type="entry name" value="HLH"/>
    <property type="match status" value="1"/>
</dbReference>
<protein>
    <submittedName>
        <fullName evidence="9">Enhancer of split mgamma protein</fullName>
    </submittedName>
</protein>
<dbReference type="Gene3D" id="6.10.250.980">
    <property type="match status" value="1"/>
</dbReference>
<evidence type="ECO:0000313" key="9">
    <source>
        <dbReference type="EMBL" id="KAB7503863.1"/>
    </source>
</evidence>
<evidence type="ECO:0000256" key="1">
    <source>
        <dbReference type="ARBA" id="ARBA00004123"/>
    </source>
</evidence>
<dbReference type="GO" id="GO:0003677">
    <property type="term" value="F:DNA binding"/>
    <property type="evidence" value="ECO:0007669"/>
    <property type="project" value="UniProtKB-KW"/>
</dbReference>
<dbReference type="EMBL" id="SEYY01004279">
    <property type="protein sequence ID" value="KAB7503863.1"/>
    <property type="molecule type" value="Genomic_DNA"/>
</dbReference>
<dbReference type="FunFam" id="4.10.280.10:FF:000072">
    <property type="entry name" value="enhancer of split mgamma protein-like"/>
    <property type="match status" value="1"/>
</dbReference>
<sequence length="280" mass="31070">MATYEVNVEEVEPMSRTYQYRKVMKPMLERKRRARINKCLDELKDLMVGALQSEGESITKLEKADVLELTVRHLRKLKQHHALAIPAQNHAHEKFRAGFGHCAAEVRRFVQAVPGVDMHVSARLLNHLGQWMSQMDKVPSTPMSTTVSPITSPIPPPSIAPPMNMPRVYTPPASPEIRTPPVIHPTVSAPQPLSLTMKSKDSSPPTSGSSNNFYPQQRTTNSHQILTTKPDTHLPHQPTQPSSPASSVNSEPINYSPRPSSTGIKIEVPAGSPVWRPWSA</sequence>
<dbReference type="InterPro" id="IPR050370">
    <property type="entry name" value="HES_HEY"/>
</dbReference>
<dbReference type="GO" id="GO:0005634">
    <property type="term" value="C:nucleus"/>
    <property type="evidence" value="ECO:0007669"/>
    <property type="project" value="UniProtKB-SubCell"/>
</dbReference>
<dbReference type="InterPro" id="IPR036638">
    <property type="entry name" value="HLH_DNA-bd_sf"/>
</dbReference>
<dbReference type="CDD" id="cd19741">
    <property type="entry name" value="bHLH-O_ESMB_like"/>
    <property type="match status" value="1"/>
</dbReference>
<keyword evidence="5" id="KW-0539">Nucleus</keyword>
<accession>A0A5N5TB16</accession>
<name>A0A5N5TB16_9CRUS</name>
<evidence type="ECO:0000256" key="2">
    <source>
        <dbReference type="ARBA" id="ARBA00023015"/>
    </source>
</evidence>
<evidence type="ECO:0000256" key="6">
    <source>
        <dbReference type="SAM" id="MobiDB-lite"/>
    </source>
</evidence>
<dbReference type="InterPro" id="IPR011598">
    <property type="entry name" value="bHLH_dom"/>
</dbReference>
<dbReference type="Gene3D" id="4.10.280.10">
    <property type="entry name" value="Helix-loop-helix DNA-binding domain"/>
    <property type="match status" value="1"/>
</dbReference>
<comment type="caution">
    <text evidence="9">The sequence shown here is derived from an EMBL/GenBank/DDBJ whole genome shotgun (WGS) entry which is preliminary data.</text>
</comment>
<feature type="compositionally biased region" description="Polar residues" evidence="6">
    <location>
        <begin position="237"/>
        <end position="263"/>
    </location>
</feature>
<dbReference type="GO" id="GO:0046983">
    <property type="term" value="F:protein dimerization activity"/>
    <property type="evidence" value="ECO:0007669"/>
    <property type="project" value="InterPro"/>
</dbReference>
<dbReference type="SUPFAM" id="SSF47459">
    <property type="entry name" value="HLH, helix-loop-helix DNA-binding domain"/>
    <property type="match status" value="1"/>
</dbReference>
<comment type="subcellular location">
    <subcellularLocation>
        <location evidence="1">Nucleus</location>
    </subcellularLocation>
</comment>
<evidence type="ECO:0000256" key="4">
    <source>
        <dbReference type="ARBA" id="ARBA00023163"/>
    </source>
</evidence>
<dbReference type="Proteomes" id="UP000326759">
    <property type="component" value="Unassembled WGS sequence"/>
</dbReference>
<gene>
    <name evidence="9" type="primary">HLHmgamma</name>
    <name evidence="9" type="ORF">Anas_03206</name>
</gene>
<reference evidence="9 10" key="1">
    <citation type="journal article" date="2019" name="PLoS Biol.">
        <title>Sex chromosomes control vertical transmission of feminizing Wolbachia symbionts in an isopod.</title>
        <authorList>
            <person name="Becking T."/>
            <person name="Chebbi M.A."/>
            <person name="Giraud I."/>
            <person name="Moumen B."/>
            <person name="Laverre T."/>
            <person name="Caubet Y."/>
            <person name="Peccoud J."/>
            <person name="Gilbert C."/>
            <person name="Cordaux R."/>
        </authorList>
    </citation>
    <scope>NUCLEOTIDE SEQUENCE [LARGE SCALE GENOMIC DNA]</scope>
    <source>
        <strain evidence="9">ANa2</strain>
        <tissue evidence="9">Whole body excluding digestive tract and cuticle</tissue>
    </source>
</reference>
<evidence type="ECO:0000313" key="10">
    <source>
        <dbReference type="Proteomes" id="UP000326759"/>
    </source>
</evidence>
<dbReference type="Pfam" id="PF07527">
    <property type="entry name" value="Hairy_orange"/>
    <property type="match status" value="1"/>
</dbReference>
<evidence type="ECO:0000256" key="3">
    <source>
        <dbReference type="ARBA" id="ARBA00023125"/>
    </source>
</evidence>
<dbReference type="InterPro" id="IPR003650">
    <property type="entry name" value="Orange_dom"/>
</dbReference>
<dbReference type="SMART" id="SM00511">
    <property type="entry name" value="ORANGE"/>
    <property type="match status" value="1"/>
</dbReference>
<evidence type="ECO:0000259" key="8">
    <source>
        <dbReference type="PROSITE" id="PS51054"/>
    </source>
</evidence>
<evidence type="ECO:0000256" key="5">
    <source>
        <dbReference type="ARBA" id="ARBA00023242"/>
    </source>
</evidence>
<feature type="region of interest" description="Disordered" evidence="6">
    <location>
        <begin position="139"/>
        <end position="280"/>
    </location>
</feature>
<keyword evidence="3" id="KW-0238">DNA-binding</keyword>
<dbReference type="PROSITE" id="PS51054">
    <property type="entry name" value="ORANGE"/>
    <property type="match status" value="1"/>
</dbReference>
<feature type="compositionally biased region" description="Polar residues" evidence="6">
    <location>
        <begin position="188"/>
        <end position="197"/>
    </location>
</feature>